<evidence type="ECO:0000256" key="7">
    <source>
        <dbReference type="SAM" id="MobiDB-lite"/>
    </source>
</evidence>
<evidence type="ECO:0000256" key="8">
    <source>
        <dbReference type="SAM" id="Phobius"/>
    </source>
</evidence>
<feature type="transmembrane region" description="Helical" evidence="8">
    <location>
        <begin position="428"/>
        <end position="450"/>
    </location>
</feature>
<sequence length="679" mass="75168">MKKFLTLILLFTLTSFTWVSAQMKDPVHFETSFNKISNTEGELVFIATIDAGWHVYSTDLGSTGPTEAAFHLEKNAGIELLGQLKAEGKEIEQFDNAFQAVLRYYEKSVKFIQKVKITNPEYYIEGYLEYGACDDQSCLPPSQVDVKYGNLEKATAAQPSNSAVDNSTPASPIQESSIDNSQDAEGVSQAVPSAIQGNSGSIDLWKPVIKELNAFSDHDSAKDRTLFYIFIYGFLGGLIALLTPCVWPIIPMTVSFFLKRNKDKKKGIRDAVIYGISIIVIYLTLGLAITLIFGPSALNALSTNAVFNILFFLMLVVFAASFFGAFELRLPSKWSTAVDSKADQTTGLLSIFLMAFTLALVSFSCTGPIIGLLLVEVSTTGSVVGPAVGMFAFALALALPFTLFALFPSWLNTLPKSGGWMNVVKVSLGFAELALALKFLSVADLAYGWRILDREVFIALWIVIFALFGMYLLGKLKFAHDDDNNKVGVSRFFMALVPLAFSVYMIPGLWGAPLKAISAFAPPMHTQDFNLYDGGVEAKFDDYNQGMEYARQQGKPVMLDFTGYGCVNCRKMELAVWTDPTVNHLIQDEYVLITLYVDNKTNLSEPIEVVENGKTRKLRTVGDKWSYLQRVKFGSNSQPFYVLIDNDGNPLNSSYAYNEDVDAYVNFLQVGLKNYKKNK</sequence>
<feature type="transmembrane region" description="Helical" evidence="8">
    <location>
        <begin position="347"/>
        <end position="375"/>
    </location>
</feature>
<dbReference type="EC" id="1.8.1.8" evidence="11"/>
<feature type="transmembrane region" description="Helical" evidence="8">
    <location>
        <begin position="305"/>
        <end position="326"/>
    </location>
</feature>
<dbReference type="GO" id="GO:0005886">
    <property type="term" value="C:plasma membrane"/>
    <property type="evidence" value="ECO:0007669"/>
    <property type="project" value="UniProtKB-SubCell"/>
</dbReference>
<dbReference type="InterPro" id="IPR028250">
    <property type="entry name" value="DsbDN"/>
</dbReference>
<dbReference type="eggNOG" id="COG4232">
    <property type="taxonomic scope" value="Bacteria"/>
</dbReference>
<evidence type="ECO:0000256" key="5">
    <source>
        <dbReference type="ARBA" id="ARBA00022989"/>
    </source>
</evidence>
<protein>
    <submittedName>
        <fullName evidence="11">Protein-disulfide reductase</fullName>
        <ecNumber evidence="11">1.8.1.8</ecNumber>
    </submittedName>
</protein>
<feature type="transmembrane region" description="Helical" evidence="8">
    <location>
        <begin position="271"/>
        <end position="293"/>
    </location>
</feature>
<name>F3ZTD8_9BACE</name>
<dbReference type="EMBL" id="CM001167">
    <property type="protein sequence ID" value="EGJ71028.1"/>
    <property type="molecule type" value="Genomic_DNA"/>
</dbReference>
<dbReference type="InterPro" id="IPR003834">
    <property type="entry name" value="Cyt_c_assmbl_TM_dom"/>
</dbReference>
<feature type="region of interest" description="Disordered" evidence="7">
    <location>
        <begin position="157"/>
        <end position="182"/>
    </location>
</feature>
<feature type="transmembrane region" description="Helical" evidence="8">
    <location>
        <begin position="493"/>
        <end position="512"/>
    </location>
</feature>
<dbReference type="Pfam" id="PF13899">
    <property type="entry name" value="Thioredoxin_7"/>
    <property type="match status" value="1"/>
</dbReference>
<accession>F3ZTD8</accession>
<keyword evidence="4" id="KW-0201">Cytochrome c-type biogenesis</keyword>
<comment type="subcellular location">
    <subcellularLocation>
        <location evidence="1">Cell membrane</location>
        <topology evidence="1">Multi-pass membrane protein</topology>
    </subcellularLocation>
</comment>
<evidence type="ECO:0000259" key="10">
    <source>
        <dbReference type="PROSITE" id="PS51352"/>
    </source>
</evidence>
<feature type="signal peptide" evidence="9">
    <location>
        <begin position="1"/>
        <end position="21"/>
    </location>
</feature>
<evidence type="ECO:0000256" key="6">
    <source>
        <dbReference type="ARBA" id="ARBA00023136"/>
    </source>
</evidence>
<dbReference type="STRING" id="679937.Bcop_0814"/>
<evidence type="ECO:0000256" key="1">
    <source>
        <dbReference type="ARBA" id="ARBA00004651"/>
    </source>
</evidence>
<keyword evidence="11" id="KW-0560">Oxidoreductase</keyword>
<dbReference type="InterPro" id="IPR036929">
    <property type="entry name" value="DsbDN_sf"/>
</dbReference>
<dbReference type="Pfam" id="PF11412">
    <property type="entry name" value="DsbD_N"/>
    <property type="match status" value="1"/>
</dbReference>
<keyword evidence="6 8" id="KW-0472">Membrane</keyword>
<feature type="chain" id="PRO_5003308683" evidence="9">
    <location>
        <begin position="22"/>
        <end position="679"/>
    </location>
</feature>
<keyword evidence="12" id="KW-1185">Reference proteome</keyword>
<evidence type="ECO:0000313" key="12">
    <source>
        <dbReference type="Proteomes" id="UP000018439"/>
    </source>
</evidence>
<keyword evidence="9" id="KW-0732">Signal</keyword>
<dbReference type="PANTHER" id="PTHR32234">
    <property type="entry name" value="THIOL:DISULFIDE INTERCHANGE PROTEIN DSBD"/>
    <property type="match status" value="1"/>
</dbReference>
<gene>
    <name evidence="11" type="ORF">Bcop_0814</name>
</gene>
<feature type="domain" description="Thioredoxin" evidence="10">
    <location>
        <begin position="515"/>
        <end position="673"/>
    </location>
</feature>
<reference evidence="11 12" key="1">
    <citation type="journal article" date="2011" name="Stand. Genomic Sci.">
        <title>Non-contiguous finished genome sequence of Bacteroides coprosuis type strain (PC139).</title>
        <authorList>
            <person name="Land M."/>
            <person name="Held B."/>
            <person name="Gronow S."/>
            <person name="Abt B."/>
            <person name="Lucas S."/>
            <person name="Del Rio T.G."/>
            <person name="Nolan M."/>
            <person name="Tice H."/>
            <person name="Cheng J.F."/>
            <person name="Pitluck S."/>
            <person name="Liolios K."/>
            <person name="Pagani I."/>
            <person name="Ivanova N."/>
            <person name="Mavromatis K."/>
            <person name="Mikhailova N."/>
            <person name="Pati A."/>
            <person name="Tapia R."/>
            <person name="Han C."/>
            <person name="Goodwin L."/>
            <person name="Chen A."/>
            <person name="Palaniappan K."/>
            <person name="Hauser L."/>
            <person name="Brambilla E.M."/>
            <person name="Rohde M."/>
            <person name="Goker M."/>
            <person name="Detter J.C."/>
            <person name="Woyke T."/>
            <person name="Bristow J."/>
            <person name="Eisen J.A."/>
            <person name="Markowitz V."/>
            <person name="Hugenholtz P."/>
            <person name="Kyrpides N.C."/>
            <person name="Klenk H.P."/>
            <person name="Lapidus A."/>
        </authorList>
    </citation>
    <scope>NUCLEOTIDE SEQUENCE</scope>
    <source>
        <strain evidence="11 12">DSM 18011</strain>
    </source>
</reference>
<dbReference type="GO" id="GO:0045454">
    <property type="term" value="P:cell redox homeostasis"/>
    <property type="evidence" value="ECO:0007669"/>
    <property type="project" value="TreeGrafter"/>
</dbReference>
<dbReference type="PROSITE" id="PS51352">
    <property type="entry name" value="THIOREDOXIN_2"/>
    <property type="match status" value="1"/>
</dbReference>
<feature type="transmembrane region" description="Helical" evidence="8">
    <location>
        <begin position="456"/>
        <end position="473"/>
    </location>
</feature>
<dbReference type="PANTHER" id="PTHR32234:SF0">
    <property type="entry name" value="THIOL:DISULFIDE INTERCHANGE PROTEIN DSBD"/>
    <property type="match status" value="1"/>
</dbReference>
<keyword evidence="2" id="KW-1003">Cell membrane</keyword>
<keyword evidence="3 8" id="KW-0812">Transmembrane</keyword>
<feature type="transmembrane region" description="Helical" evidence="8">
    <location>
        <begin position="387"/>
        <end position="407"/>
    </location>
</feature>
<dbReference type="OrthoDB" id="9811036at2"/>
<dbReference type="AlphaFoldDB" id="F3ZTD8"/>
<dbReference type="InterPro" id="IPR013766">
    <property type="entry name" value="Thioredoxin_domain"/>
</dbReference>
<proteinExistence type="predicted"/>
<dbReference type="GO" id="GO:0047134">
    <property type="term" value="F:protein-disulfide reductase [NAD(P)H] activity"/>
    <property type="evidence" value="ECO:0007669"/>
    <property type="project" value="UniProtKB-EC"/>
</dbReference>
<evidence type="ECO:0000313" key="11">
    <source>
        <dbReference type="EMBL" id="EGJ71028.1"/>
    </source>
</evidence>
<dbReference type="HOGENOM" id="CLU_015841_0_0_10"/>
<dbReference type="InterPro" id="IPR036249">
    <property type="entry name" value="Thioredoxin-like_sf"/>
</dbReference>
<evidence type="ECO:0000256" key="9">
    <source>
        <dbReference type="SAM" id="SignalP"/>
    </source>
</evidence>
<dbReference type="Proteomes" id="UP000018439">
    <property type="component" value="Chromosome"/>
</dbReference>
<dbReference type="SUPFAM" id="SSF52833">
    <property type="entry name" value="Thioredoxin-like"/>
    <property type="match status" value="1"/>
</dbReference>
<dbReference type="GO" id="GO:0017004">
    <property type="term" value="P:cytochrome complex assembly"/>
    <property type="evidence" value="ECO:0007669"/>
    <property type="project" value="UniProtKB-KW"/>
</dbReference>
<feature type="transmembrane region" description="Helical" evidence="8">
    <location>
        <begin position="226"/>
        <end position="250"/>
    </location>
</feature>
<organism evidence="11 12">
    <name type="scientific">Bacteroides coprosuis DSM 18011</name>
    <dbReference type="NCBI Taxonomy" id="679937"/>
    <lineage>
        <taxon>Bacteria</taxon>
        <taxon>Pseudomonadati</taxon>
        <taxon>Bacteroidota</taxon>
        <taxon>Bacteroidia</taxon>
        <taxon>Bacteroidales</taxon>
        <taxon>Bacteroidaceae</taxon>
        <taxon>Bacteroides</taxon>
    </lineage>
</organism>
<evidence type="ECO:0000256" key="2">
    <source>
        <dbReference type="ARBA" id="ARBA00022475"/>
    </source>
</evidence>
<dbReference type="Pfam" id="PF02683">
    <property type="entry name" value="DsbD_TM"/>
    <property type="match status" value="1"/>
</dbReference>
<evidence type="ECO:0000256" key="4">
    <source>
        <dbReference type="ARBA" id="ARBA00022748"/>
    </source>
</evidence>
<dbReference type="Gene3D" id="2.60.40.1250">
    <property type="entry name" value="Thiol:disulfide interchange protein DsbD, N-terminal domain"/>
    <property type="match status" value="1"/>
</dbReference>
<evidence type="ECO:0000256" key="3">
    <source>
        <dbReference type="ARBA" id="ARBA00022692"/>
    </source>
</evidence>
<dbReference type="Gene3D" id="3.40.30.10">
    <property type="entry name" value="Glutaredoxin"/>
    <property type="match status" value="1"/>
</dbReference>
<keyword evidence="5 8" id="KW-1133">Transmembrane helix</keyword>